<dbReference type="InterPro" id="IPR027267">
    <property type="entry name" value="AH/BAR_dom_sf"/>
</dbReference>
<dbReference type="InterPro" id="IPR036028">
    <property type="entry name" value="SH3-like_dom_sf"/>
</dbReference>
<dbReference type="Proteomes" id="UP001152795">
    <property type="component" value="Unassembled WGS sequence"/>
</dbReference>
<reference evidence="8" key="1">
    <citation type="submission" date="2020-04" db="EMBL/GenBank/DDBJ databases">
        <authorList>
            <person name="Alioto T."/>
            <person name="Alioto T."/>
            <person name="Gomez Garrido J."/>
        </authorList>
    </citation>
    <scope>NUCLEOTIDE SEQUENCE</scope>
    <source>
        <strain evidence="8">A484AB</strain>
    </source>
</reference>
<feature type="compositionally biased region" description="Basic and acidic residues" evidence="7">
    <location>
        <begin position="88"/>
        <end position="110"/>
    </location>
</feature>
<organism evidence="8 9">
    <name type="scientific">Paramuricea clavata</name>
    <name type="common">Red gorgonian</name>
    <name type="synonym">Violescent sea-whip</name>
    <dbReference type="NCBI Taxonomy" id="317549"/>
    <lineage>
        <taxon>Eukaryota</taxon>
        <taxon>Metazoa</taxon>
        <taxon>Cnidaria</taxon>
        <taxon>Anthozoa</taxon>
        <taxon>Octocorallia</taxon>
        <taxon>Malacalcyonacea</taxon>
        <taxon>Plexauridae</taxon>
        <taxon>Paramuricea</taxon>
    </lineage>
</organism>
<accession>A0A7D9E5W6</accession>
<dbReference type="SUPFAM" id="SSF103657">
    <property type="entry name" value="BAR/IMD domain-like"/>
    <property type="match status" value="1"/>
</dbReference>
<dbReference type="PANTHER" id="PTHR14167:SF81">
    <property type="entry name" value="ENDOPHILIN-A"/>
    <property type="match status" value="1"/>
</dbReference>
<dbReference type="Pfam" id="PF03114">
    <property type="entry name" value="BAR"/>
    <property type="match status" value="1"/>
</dbReference>
<name>A0A7D9E5W6_PARCT</name>
<evidence type="ECO:0000256" key="7">
    <source>
        <dbReference type="SAM" id="MobiDB-lite"/>
    </source>
</evidence>
<keyword evidence="4" id="KW-0254">Endocytosis</keyword>
<sequence>HHRKKMEGRRLDFDCKKRKGSKIPPEEIRAAEDKFESSKTVCYNAMLTLSEGEDEQITQLTDFVKAVMEYHQKSYELLETLASTLDDKISEASSRPRKERRTEHESKWTGDDDEEEDDSSSGGYSFSPTPAKRNGDSTPCAKALYDFEPENEGELEFVEGDMITLTGRIDENWLEGTVNGKDGYFPVNYVDIINDLP</sequence>
<evidence type="ECO:0000313" key="9">
    <source>
        <dbReference type="Proteomes" id="UP001152795"/>
    </source>
</evidence>
<dbReference type="PROSITE" id="PS51021">
    <property type="entry name" value="BAR"/>
    <property type="match status" value="1"/>
</dbReference>
<dbReference type="PRINTS" id="PR00452">
    <property type="entry name" value="SH3DOMAIN"/>
</dbReference>
<dbReference type="PROSITE" id="PS50002">
    <property type="entry name" value="SH3"/>
    <property type="match status" value="1"/>
</dbReference>
<dbReference type="InterPro" id="IPR050384">
    <property type="entry name" value="Endophilin_SH3RF"/>
</dbReference>
<keyword evidence="6" id="KW-0472">Membrane</keyword>
<protein>
    <submittedName>
        <fullName evidence="8">Endophilin-A2 isoform X2</fullName>
    </submittedName>
</protein>
<dbReference type="SMART" id="SM00326">
    <property type="entry name" value="SH3"/>
    <property type="match status" value="1"/>
</dbReference>
<proteinExistence type="inferred from homology"/>
<evidence type="ECO:0000256" key="2">
    <source>
        <dbReference type="ARBA" id="ARBA00006697"/>
    </source>
</evidence>
<keyword evidence="9" id="KW-1185">Reference proteome</keyword>
<dbReference type="PANTHER" id="PTHR14167">
    <property type="entry name" value="SH3 DOMAIN-CONTAINING"/>
    <property type="match status" value="1"/>
</dbReference>
<dbReference type="CDD" id="cd11803">
    <property type="entry name" value="SH3_Endophilin_A"/>
    <property type="match status" value="1"/>
</dbReference>
<evidence type="ECO:0000256" key="5">
    <source>
        <dbReference type="ARBA" id="ARBA00023054"/>
    </source>
</evidence>
<dbReference type="InterPro" id="IPR001452">
    <property type="entry name" value="SH3_domain"/>
</dbReference>
<dbReference type="SUPFAM" id="SSF50044">
    <property type="entry name" value="SH3-domain"/>
    <property type="match status" value="1"/>
</dbReference>
<evidence type="ECO:0000256" key="1">
    <source>
        <dbReference type="ARBA" id="ARBA00004170"/>
    </source>
</evidence>
<feature type="region of interest" description="Disordered" evidence="7">
    <location>
        <begin position="1"/>
        <end position="24"/>
    </location>
</feature>
<dbReference type="Gene3D" id="1.20.1270.60">
    <property type="entry name" value="Arfaptin homology (AH) domain/BAR domain"/>
    <property type="match status" value="1"/>
</dbReference>
<comment type="similarity">
    <text evidence="2">Belongs to the endophilin family.</text>
</comment>
<comment type="subcellular location">
    <subcellularLocation>
        <location evidence="1">Membrane</location>
        <topology evidence="1">Peripheral membrane protein</topology>
    </subcellularLocation>
</comment>
<feature type="non-terminal residue" evidence="8">
    <location>
        <position position="1"/>
    </location>
</feature>
<evidence type="ECO:0000256" key="6">
    <source>
        <dbReference type="ARBA" id="ARBA00023136"/>
    </source>
</evidence>
<dbReference type="EMBL" id="CACRXK020004330">
    <property type="protein sequence ID" value="CAB4002360.1"/>
    <property type="molecule type" value="Genomic_DNA"/>
</dbReference>
<dbReference type="AlphaFoldDB" id="A0A7D9E5W6"/>
<dbReference type="Pfam" id="PF14604">
    <property type="entry name" value="SH3_9"/>
    <property type="match status" value="1"/>
</dbReference>
<evidence type="ECO:0000256" key="3">
    <source>
        <dbReference type="ARBA" id="ARBA00022443"/>
    </source>
</evidence>
<dbReference type="InterPro" id="IPR004148">
    <property type="entry name" value="BAR_dom"/>
</dbReference>
<gene>
    <name evidence="8" type="ORF">PACLA_8A031883</name>
</gene>
<evidence type="ECO:0000313" key="8">
    <source>
        <dbReference type="EMBL" id="CAB4002360.1"/>
    </source>
</evidence>
<comment type="caution">
    <text evidence="8">The sequence shown here is derived from an EMBL/GenBank/DDBJ whole genome shotgun (WGS) entry which is preliminary data.</text>
</comment>
<dbReference type="GO" id="GO:0016020">
    <property type="term" value="C:membrane"/>
    <property type="evidence" value="ECO:0007669"/>
    <property type="project" value="UniProtKB-SubCell"/>
</dbReference>
<dbReference type="InterPro" id="IPR035824">
    <property type="entry name" value="Endophilin_A_SH3"/>
</dbReference>
<feature type="region of interest" description="Disordered" evidence="7">
    <location>
        <begin position="88"/>
        <end position="143"/>
    </location>
</feature>
<evidence type="ECO:0000256" key="4">
    <source>
        <dbReference type="ARBA" id="ARBA00022583"/>
    </source>
</evidence>
<dbReference type="GO" id="GO:0006897">
    <property type="term" value="P:endocytosis"/>
    <property type="evidence" value="ECO:0007669"/>
    <property type="project" value="UniProtKB-KW"/>
</dbReference>
<dbReference type="OrthoDB" id="443981at2759"/>
<dbReference type="Gene3D" id="2.30.30.40">
    <property type="entry name" value="SH3 Domains"/>
    <property type="match status" value="1"/>
</dbReference>
<keyword evidence="3" id="KW-0728">SH3 domain</keyword>
<dbReference type="GO" id="GO:0005737">
    <property type="term" value="C:cytoplasm"/>
    <property type="evidence" value="ECO:0007669"/>
    <property type="project" value="InterPro"/>
</dbReference>
<keyword evidence="5" id="KW-0175">Coiled coil</keyword>